<evidence type="ECO:0000313" key="1">
    <source>
        <dbReference type="EMBL" id="KAJ7748757.1"/>
    </source>
</evidence>
<evidence type="ECO:0008006" key="3">
    <source>
        <dbReference type="Google" id="ProtNLM"/>
    </source>
</evidence>
<dbReference type="Proteomes" id="UP001215280">
    <property type="component" value="Unassembled WGS sequence"/>
</dbReference>
<reference evidence="1" key="1">
    <citation type="submission" date="2023-03" db="EMBL/GenBank/DDBJ databases">
        <title>Massive genome expansion in bonnet fungi (Mycena s.s.) driven by repeated elements and novel gene families across ecological guilds.</title>
        <authorList>
            <consortium name="Lawrence Berkeley National Laboratory"/>
            <person name="Harder C.B."/>
            <person name="Miyauchi S."/>
            <person name="Viragh M."/>
            <person name="Kuo A."/>
            <person name="Thoen E."/>
            <person name="Andreopoulos B."/>
            <person name="Lu D."/>
            <person name="Skrede I."/>
            <person name="Drula E."/>
            <person name="Henrissat B."/>
            <person name="Morin E."/>
            <person name="Kohler A."/>
            <person name="Barry K."/>
            <person name="LaButti K."/>
            <person name="Morin E."/>
            <person name="Salamov A."/>
            <person name="Lipzen A."/>
            <person name="Mereny Z."/>
            <person name="Hegedus B."/>
            <person name="Baldrian P."/>
            <person name="Stursova M."/>
            <person name="Weitz H."/>
            <person name="Taylor A."/>
            <person name="Grigoriev I.V."/>
            <person name="Nagy L.G."/>
            <person name="Martin F."/>
            <person name="Kauserud H."/>
        </authorList>
    </citation>
    <scope>NUCLEOTIDE SEQUENCE</scope>
    <source>
        <strain evidence="1">CBHHK188m</strain>
    </source>
</reference>
<protein>
    <recommendedName>
        <fullName evidence="3">DUF659 domain-containing protein</fullName>
    </recommendedName>
</protein>
<organism evidence="1 2">
    <name type="scientific">Mycena maculata</name>
    <dbReference type="NCBI Taxonomy" id="230809"/>
    <lineage>
        <taxon>Eukaryota</taxon>
        <taxon>Fungi</taxon>
        <taxon>Dikarya</taxon>
        <taxon>Basidiomycota</taxon>
        <taxon>Agaricomycotina</taxon>
        <taxon>Agaricomycetes</taxon>
        <taxon>Agaricomycetidae</taxon>
        <taxon>Agaricales</taxon>
        <taxon>Marasmiineae</taxon>
        <taxon>Mycenaceae</taxon>
        <taxon>Mycena</taxon>
    </lineage>
</organism>
<keyword evidence="2" id="KW-1185">Reference proteome</keyword>
<accession>A0AAD7ITH2</accession>
<comment type="caution">
    <text evidence="1">The sequence shown here is derived from an EMBL/GenBank/DDBJ whole genome shotgun (WGS) entry which is preliminary data.</text>
</comment>
<dbReference type="AlphaFoldDB" id="A0AAD7ITH2"/>
<name>A0AAD7ITH2_9AGAR</name>
<proteinExistence type="predicted"/>
<sequence>MAFWMMLSTNDSKLRTNFPHLYKAAVQSAVDNAPSTLLKSGQAGSLPAIRKSKEKHQEQCDSICGPGSILEHFNTAKVSQAAQTFIDICLFQLFICCALSWSLLDNYWFRSFVFALAANYTLPTRSHFFTQYLVSEGVVMMQKLSEFLADKEHLTLSLDGWSSRGKDEIYTFHITTPA</sequence>
<gene>
    <name evidence="1" type="ORF">DFH07DRAFT_961954</name>
</gene>
<dbReference type="EMBL" id="JARJLG010000088">
    <property type="protein sequence ID" value="KAJ7748757.1"/>
    <property type="molecule type" value="Genomic_DNA"/>
</dbReference>
<evidence type="ECO:0000313" key="2">
    <source>
        <dbReference type="Proteomes" id="UP001215280"/>
    </source>
</evidence>